<gene>
    <name evidence="3" type="ORF">LCPAC302_00650</name>
</gene>
<accession>A0A481Z7E0</accession>
<evidence type="ECO:0000256" key="1">
    <source>
        <dbReference type="SAM" id="MobiDB-lite"/>
    </source>
</evidence>
<name>A0A481Z7E0_9VIRU</name>
<proteinExistence type="predicted"/>
<reference evidence="3" key="1">
    <citation type="journal article" date="2019" name="MBio">
        <title>Virus Genomes from Deep Sea Sediments Expand the Ocean Megavirome and Support Independent Origins of Viral Gigantism.</title>
        <authorList>
            <person name="Backstrom D."/>
            <person name="Yutin N."/>
            <person name="Jorgensen S.L."/>
            <person name="Dharamshi J."/>
            <person name="Homa F."/>
            <person name="Zaremba-Niedwiedzka K."/>
            <person name="Spang A."/>
            <person name="Wolf Y.I."/>
            <person name="Koonin E.V."/>
            <person name="Ettema T.J."/>
        </authorList>
    </citation>
    <scope>NUCLEOTIDE SEQUENCE</scope>
</reference>
<keyword evidence="2" id="KW-0812">Transmembrane</keyword>
<dbReference type="EMBL" id="MK500537">
    <property type="protein sequence ID" value="QBK91445.1"/>
    <property type="molecule type" value="Genomic_DNA"/>
</dbReference>
<organism evidence="3">
    <name type="scientific">Pithovirus LCPAC302</name>
    <dbReference type="NCBI Taxonomy" id="2506593"/>
    <lineage>
        <taxon>Viruses</taxon>
        <taxon>Pithoviruses</taxon>
    </lineage>
</organism>
<keyword evidence="2" id="KW-1133">Transmembrane helix</keyword>
<feature type="compositionally biased region" description="Low complexity" evidence="1">
    <location>
        <begin position="38"/>
        <end position="51"/>
    </location>
</feature>
<keyword evidence="2" id="KW-0472">Membrane</keyword>
<feature type="region of interest" description="Disordered" evidence="1">
    <location>
        <begin position="38"/>
        <end position="57"/>
    </location>
</feature>
<protein>
    <submittedName>
        <fullName evidence="3">Uncharacterized protein</fullName>
    </submittedName>
</protein>
<sequence length="302" mass="32188">MSEGILLIVGFVIFIIIAVIAGVLIWYFAFRDKKKTNGNGTTTNGNGTTTNGNGGTGNGTSLCSPPITLSASTLNTSTTDFILDYVNLNVTFPSYDVEIINSSNTVVHKSTVARIGPSNSCTREECTISLTGSQFTPKITTPIPSNLRVRLVTSTGCLSNTINIIQDLPICDVSHVTILKADQQTDESSGILLGIVGVKLSGVTNQVTPNTNISFTIEYSSDGFTNIIHSKTIPWNNSAINTGDIIFCIPSFCTIHTSGSTYTKNPIVDINDNLQARIISKTLVGRCVGKTSNTVDVVIINQ</sequence>
<evidence type="ECO:0000313" key="3">
    <source>
        <dbReference type="EMBL" id="QBK91445.1"/>
    </source>
</evidence>
<evidence type="ECO:0000256" key="2">
    <source>
        <dbReference type="SAM" id="Phobius"/>
    </source>
</evidence>
<feature type="transmembrane region" description="Helical" evidence="2">
    <location>
        <begin position="6"/>
        <end position="29"/>
    </location>
</feature>